<keyword evidence="6" id="KW-0472">Membrane</keyword>
<dbReference type="InParanoid" id="E1ZLJ7"/>
<dbReference type="GO" id="GO:0005509">
    <property type="term" value="F:calcium ion binding"/>
    <property type="evidence" value="ECO:0007669"/>
    <property type="project" value="InterPro"/>
</dbReference>
<feature type="compositionally biased region" description="Acidic residues" evidence="10">
    <location>
        <begin position="253"/>
        <end position="263"/>
    </location>
</feature>
<dbReference type="PRINTS" id="PR00626">
    <property type="entry name" value="CALRETICULIN"/>
</dbReference>
<dbReference type="Proteomes" id="UP000008141">
    <property type="component" value="Unassembled WGS sequence"/>
</dbReference>
<evidence type="ECO:0000256" key="11">
    <source>
        <dbReference type="SAM" id="SignalP"/>
    </source>
</evidence>
<dbReference type="AlphaFoldDB" id="E1ZLJ7"/>
<feature type="compositionally biased region" description="Basic and acidic residues" evidence="10">
    <location>
        <begin position="328"/>
        <end position="340"/>
    </location>
</feature>
<feature type="compositionally biased region" description="Basic and acidic residues" evidence="10">
    <location>
        <begin position="209"/>
        <end position="252"/>
    </location>
</feature>
<feature type="region of interest" description="Disordered" evidence="10">
    <location>
        <begin position="326"/>
        <end position="345"/>
    </location>
</feature>
<proteinExistence type="inferred from homology"/>
<dbReference type="PROSITE" id="PS00804">
    <property type="entry name" value="CALRETICULIN_2"/>
    <property type="match status" value="1"/>
</dbReference>
<keyword evidence="8" id="KW-1015">Disulfide bond</keyword>
<evidence type="ECO:0000256" key="8">
    <source>
        <dbReference type="PIRSR" id="PIRSR601580-3"/>
    </source>
</evidence>
<dbReference type="GeneID" id="17352680"/>
<dbReference type="GO" id="GO:0005789">
    <property type="term" value="C:endoplasmic reticulum membrane"/>
    <property type="evidence" value="ECO:0007669"/>
    <property type="project" value="UniProtKB-SubCell"/>
</dbReference>
<name>E1ZLJ7_CHLVA</name>
<keyword evidence="11" id="KW-0732">Signal</keyword>
<dbReference type="InterPro" id="IPR009033">
    <property type="entry name" value="Calreticulin/calnexin_P_dom_sf"/>
</dbReference>
<evidence type="ECO:0000256" key="9">
    <source>
        <dbReference type="RuleBase" id="RU362126"/>
    </source>
</evidence>
<dbReference type="Pfam" id="PF00262">
    <property type="entry name" value="Calreticulin"/>
    <property type="match status" value="1"/>
</dbReference>
<evidence type="ECO:0000256" key="2">
    <source>
        <dbReference type="ARBA" id="ARBA00010983"/>
    </source>
</evidence>
<evidence type="ECO:0000256" key="7">
    <source>
        <dbReference type="ARBA" id="ARBA00023186"/>
    </source>
</evidence>
<dbReference type="eggNOG" id="KOG0675">
    <property type="taxonomic scope" value="Eukaryota"/>
</dbReference>
<dbReference type="FunCoup" id="E1ZLJ7">
    <property type="interactions" value="1484"/>
</dbReference>
<feature type="compositionally biased region" description="Acidic residues" evidence="10">
    <location>
        <begin position="271"/>
        <end position="280"/>
    </location>
</feature>
<dbReference type="Gene3D" id="2.10.250.10">
    <property type="entry name" value="Calreticulin/calnexin, P domain"/>
    <property type="match status" value="1"/>
</dbReference>
<dbReference type="SUPFAM" id="SSF63887">
    <property type="entry name" value="P-domain of calnexin/calreticulin"/>
    <property type="match status" value="1"/>
</dbReference>
<sequence>MRAVLLLGLLATASAVHLDFSSGTLDGWTHSDDGKYEGKFVVATPEGLDAVTALKVPEKAKHYGISKLLPAAVDPASDLVLQFDLKLTNGLSCGGAYIKFVTDEASFTPSGLKDDTPYTVMFGPDKCGDTNKVHLILRHKSPKTGKIEEKHLQSPPFVETDSKTHVYTAILRASNNSYAVLVDGEEKKSGSLFDDFEPPINPPETIPDPEDKKPSDWVDEARIADPDAKKPEDWDEDAPREIPDEDAKKPEGWLDEEPDEVDDAEAKKPEDWDDEEDGDWEPPKVPNPKCKDAPGCGEWKRPSKPNPAYKGKWSAPMIDNPAYKGVWKPREIPNPEHNKDPAPLTNIGKVGAAAIEIWTMDDGYFFDNVVVSNSEAEAAEVREKSWAPKKVIEDAKEAEEKAKAEEAAKKAEAEAAPDAADDDGDDEDDKETEEENKAEL</sequence>
<keyword evidence="4 9" id="KW-0256">Endoplasmic reticulum</keyword>
<evidence type="ECO:0000256" key="3">
    <source>
        <dbReference type="ARBA" id="ARBA00022692"/>
    </source>
</evidence>
<feature type="signal peptide" evidence="11">
    <location>
        <begin position="1"/>
        <end position="15"/>
    </location>
</feature>
<organism evidence="13">
    <name type="scientific">Chlorella variabilis</name>
    <name type="common">Green alga</name>
    <dbReference type="NCBI Taxonomy" id="554065"/>
    <lineage>
        <taxon>Eukaryota</taxon>
        <taxon>Viridiplantae</taxon>
        <taxon>Chlorophyta</taxon>
        <taxon>core chlorophytes</taxon>
        <taxon>Trebouxiophyceae</taxon>
        <taxon>Chlorellales</taxon>
        <taxon>Chlorellaceae</taxon>
        <taxon>Chlorella clade</taxon>
        <taxon>Chlorella</taxon>
    </lineage>
</organism>
<feature type="region of interest" description="Disordered" evidence="10">
    <location>
        <begin position="395"/>
        <end position="440"/>
    </location>
</feature>
<feature type="chain" id="PRO_5012655219" description="Calreticulin" evidence="11">
    <location>
        <begin position="16"/>
        <end position="440"/>
    </location>
</feature>
<dbReference type="GO" id="GO:0006457">
    <property type="term" value="P:protein folding"/>
    <property type="evidence" value="ECO:0007669"/>
    <property type="project" value="InterPro"/>
</dbReference>
<feature type="compositionally biased region" description="Acidic residues" evidence="10">
    <location>
        <begin position="419"/>
        <end position="434"/>
    </location>
</feature>
<feature type="disulfide bond" evidence="8">
    <location>
        <begin position="93"/>
        <end position="127"/>
    </location>
</feature>
<accession>E1ZLJ7</accession>
<keyword evidence="3" id="KW-0812">Transmembrane</keyword>
<keyword evidence="5" id="KW-1133">Transmembrane helix</keyword>
<dbReference type="InterPro" id="IPR001580">
    <property type="entry name" value="Calret/calnex"/>
</dbReference>
<dbReference type="RefSeq" id="XP_005845246.1">
    <property type="nucleotide sequence ID" value="XM_005845184.1"/>
</dbReference>
<evidence type="ECO:0000256" key="6">
    <source>
        <dbReference type="ARBA" id="ARBA00023136"/>
    </source>
</evidence>
<dbReference type="FunFam" id="2.10.250.10:FF:000001">
    <property type="entry name" value="Calnexin homolog"/>
    <property type="match status" value="1"/>
</dbReference>
<dbReference type="OrthoDB" id="1938156at2759"/>
<dbReference type="InterPro" id="IPR018124">
    <property type="entry name" value="Calret/calnex_CS"/>
</dbReference>
<dbReference type="STRING" id="554065.E1ZLJ7"/>
<dbReference type="InterPro" id="IPR013320">
    <property type="entry name" value="ConA-like_dom_sf"/>
</dbReference>
<evidence type="ECO:0000313" key="13">
    <source>
        <dbReference type="Proteomes" id="UP000008141"/>
    </source>
</evidence>
<dbReference type="OMA" id="LFWLKQY"/>
<feature type="region of interest" description="Disordered" evidence="10">
    <location>
        <begin position="189"/>
        <end position="318"/>
    </location>
</feature>
<keyword evidence="7 9" id="KW-0143">Chaperone</keyword>
<gene>
    <name evidence="12" type="ORF">CHLNCDRAFT_136908</name>
</gene>
<evidence type="ECO:0000256" key="1">
    <source>
        <dbReference type="ARBA" id="ARBA00004389"/>
    </source>
</evidence>
<evidence type="ECO:0000313" key="12">
    <source>
        <dbReference type="EMBL" id="EFN53144.1"/>
    </source>
</evidence>
<comment type="subcellular location">
    <subcellularLocation>
        <location evidence="1">Endoplasmic reticulum membrane</location>
        <topology evidence="1">Single-pass membrane protein</topology>
    </subcellularLocation>
</comment>
<evidence type="ECO:0000256" key="10">
    <source>
        <dbReference type="SAM" id="MobiDB-lite"/>
    </source>
</evidence>
<dbReference type="PROSITE" id="PS00805">
    <property type="entry name" value="CALRETICULIN_REPEAT"/>
    <property type="match status" value="1"/>
</dbReference>
<dbReference type="KEGG" id="cvr:CHLNCDRAFT_136908"/>
<dbReference type="SUPFAM" id="SSF49899">
    <property type="entry name" value="Concanavalin A-like lectins/glucanases"/>
    <property type="match status" value="1"/>
</dbReference>
<feature type="compositionally biased region" description="Basic and acidic residues" evidence="10">
    <location>
        <begin position="395"/>
        <end position="413"/>
    </location>
</feature>
<dbReference type="PANTHER" id="PTHR11073">
    <property type="entry name" value="CALRETICULIN AND CALNEXIN"/>
    <property type="match status" value="1"/>
</dbReference>
<evidence type="ECO:0000256" key="5">
    <source>
        <dbReference type="ARBA" id="ARBA00022989"/>
    </source>
</evidence>
<dbReference type="Gene3D" id="2.60.120.200">
    <property type="match status" value="1"/>
</dbReference>
<comment type="similarity">
    <text evidence="2 9">Belongs to the calreticulin family.</text>
</comment>
<dbReference type="GO" id="GO:0036503">
    <property type="term" value="P:ERAD pathway"/>
    <property type="evidence" value="ECO:0007669"/>
    <property type="project" value="TreeGrafter"/>
</dbReference>
<evidence type="ECO:0008006" key="14">
    <source>
        <dbReference type="Google" id="ProtNLM"/>
    </source>
</evidence>
<evidence type="ECO:0000256" key="4">
    <source>
        <dbReference type="ARBA" id="ARBA00022824"/>
    </source>
</evidence>
<dbReference type="PANTHER" id="PTHR11073:SF1">
    <property type="entry name" value="CALNEXIN 14D-RELATED"/>
    <property type="match status" value="1"/>
</dbReference>
<protein>
    <recommendedName>
        <fullName evidence="14">Calreticulin</fullName>
    </recommendedName>
</protein>
<keyword evidence="13" id="KW-1185">Reference proteome</keyword>
<dbReference type="GO" id="GO:0051082">
    <property type="term" value="F:unfolded protein binding"/>
    <property type="evidence" value="ECO:0007669"/>
    <property type="project" value="InterPro"/>
</dbReference>
<reference evidence="12 13" key="1">
    <citation type="journal article" date="2010" name="Plant Cell">
        <title>The Chlorella variabilis NC64A genome reveals adaptation to photosymbiosis, coevolution with viruses, and cryptic sex.</title>
        <authorList>
            <person name="Blanc G."/>
            <person name="Duncan G."/>
            <person name="Agarkova I."/>
            <person name="Borodovsky M."/>
            <person name="Gurnon J."/>
            <person name="Kuo A."/>
            <person name="Lindquist E."/>
            <person name="Lucas S."/>
            <person name="Pangilinan J."/>
            <person name="Polle J."/>
            <person name="Salamov A."/>
            <person name="Terry A."/>
            <person name="Yamada T."/>
            <person name="Dunigan D.D."/>
            <person name="Grigoriev I.V."/>
            <person name="Claverie J.M."/>
            <person name="Van Etten J.L."/>
        </authorList>
    </citation>
    <scope>NUCLEOTIDE SEQUENCE [LARGE SCALE GENOMIC DNA]</scope>
    <source>
        <strain evidence="12 13">NC64A</strain>
    </source>
</reference>
<dbReference type="EMBL" id="GL433852">
    <property type="protein sequence ID" value="EFN53144.1"/>
    <property type="molecule type" value="Genomic_DNA"/>
</dbReference>